<dbReference type="SUPFAM" id="SSF52833">
    <property type="entry name" value="Thioredoxin-like"/>
    <property type="match status" value="1"/>
</dbReference>
<dbReference type="OrthoDB" id="1930760at2759"/>
<comment type="caution">
    <text evidence="2">The sequence shown here is derived from an EMBL/GenBank/DDBJ whole genome shotgun (WGS) entry which is preliminary data.</text>
</comment>
<proteinExistence type="predicted"/>
<sequence>MKMYTTYMSALGVEEGIAFKFGGTIANTLDAHRLVQWVQSRYGPAEAGKVITSLYWQYFEDERHPSSEETLLRAAAAAGVEDGEAKALIEDREEGLMDVKMLIREQVGNGIDAVPYIVIEGKRRDLTLEGAKSVDEYVKALQQIIKESS</sequence>
<dbReference type="AlphaFoldDB" id="A0A8H3FT82"/>
<dbReference type="PANTHER" id="PTHR13887">
    <property type="entry name" value="GLUTATHIONE S-TRANSFERASE KAPPA"/>
    <property type="match status" value="1"/>
</dbReference>
<dbReference type="InterPro" id="IPR036249">
    <property type="entry name" value="Thioredoxin-like_sf"/>
</dbReference>
<dbReference type="Gene3D" id="3.40.30.10">
    <property type="entry name" value="Glutaredoxin"/>
    <property type="match status" value="1"/>
</dbReference>
<dbReference type="GO" id="GO:0016491">
    <property type="term" value="F:oxidoreductase activity"/>
    <property type="evidence" value="ECO:0007669"/>
    <property type="project" value="InterPro"/>
</dbReference>
<evidence type="ECO:0000259" key="1">
    <source>
        <dbReference type="Pfam" id="PF01323"/>
    </source>
</evidence>
<dbReference type="InterPro" id="IPR001853">
    <property type="entry name" value="DSBA-like_thioredoxin_dom"/>
</dbReference>
<organism evidence="2 3">
    <name type="scientific">Gomphillus americanus</name>
    <dbReference type="NCBI Taxonomy" id="1940652"/>
    <lineage>
        <taxon>Eukaryota</taxon>
        <taxon>Fungi</taxon>
        <taxon>Dikarya</taxon>
        <taxon>Ascomycota</taxon>
        <taxon>Pezizomycotina</taxon>
        <taxon>Lecanoromycetes</taxon>
        <taxon>OSLEUM clade</taxon>
        <taxon>Ostropomycetidae</taxon>
        <taxon>Ostropales</taxon>
        <taxon>Graphidaceae</taxon>
        <taxon>Gomphilloideae</taxon>
        <taxon>Gomphillus</taxon>
    </lineage>
</organism>
<evidence type="ECO:0000313" key="3">
    <source>
        <dbReference type="Proteomes" id="UP000664169"/>
    </source>
</evidence>
<evidence type="ECO:0000313" key="2">
    <source>
        <dbReference type="EMBL" id="CAF9930672.1"/>
    </source>
</evidence>
<dbReference type="EMBL" id="CAJPDQ010000036">
    <property type="protein sequence ID" value="CAF9930672.1"/>
    <property type="molecule type" value="Genomic_DNA"/>
</dbReference>
<dbReference type="PANTHER" id="PTHR13887:SF52">
    <property type="entry name" value="DSBA-LIKE THIOREDOXIN DOMAIN-CONTAINING PROTEIN"/>
    <property type="match status" value="1"/>
</dbReference>
<feature type="domain" description="DSBA-like thioredoxin" evidence="1">
    <location>
        <begin position="4"/>
        <end position="142"/>
    </location>
</feature>
<reference evidence="2" key="1">
    <citation type="submission" date="2021-03" db="EMBL/GenBank/DDBJ databases">
        <authorList>
            <person name="Tagirdzhanova G."/>
        </authorList>
    </citation>
    <scope>NUCLEOTIDE SEQUENCE</scope>
</reference>
<keyword evidence="3" id="KW-1185">Reference proteome</keyword>
<name>A0A8H3FT82_9LECA</name>
<dbReference type="Pfam" id="PF01323">
    <property type="entry name" value="DSBA"/>
    <property type="match status" value="1"/>
</dbReference>
<protein>
    <recommendedName>
        <fullName evidence="1">DSBA-like thioredoxin domain-containing protein</fullName>
    </recommendedName>
</protein>
<dbReference type="Proteomes" id="UP000664169">
    <property type="component" value="Unassembled WGS sequence"/>
</dbReference>
<accession>A0A8H3FT82</accession>
<gene>
    <name evidence="2" type="ORF">GOMPHAMPRED_005703</name>
</gene>